<evidence type="ECO:0000313" key="5">
    <source>
        <dbReference type="Proteomes" id="UP000280270"/>
    </source>
</evidence>
<protein>
    <submittedName>
        <fullName evidence="3">ATP-binding protein</fullName>
    </submittedName>
    <submittedName>
        <fullName evidence="4">ATP-dependent zinc metalloprotease FtsH</fullName>
        <ecNumber evidence="4">3.4.24.-</ecNumber>
    </submittedName>
</protein>
<reference evidence="4 5" key="1">
    <citation type="journal article" date="2018" name="BMC Genomics">
        <title>Genes significantly associated with lineage II food isolates of Listeria monocytogenes.</title>
        <authorList>
            <person name="Pirone-Davies C."/>
            <person name="Chen Y."/>
            <person name="Pightling A."/>
            <person name="Ryan G."/>
            <person name="Wang Y."/>
            <person name="Yao K."/>
            <person name="Hoffmann M."/>
            <person name="Allard M.W."/>
        </authorList>
    </citation>
    <scope>NUCLEOTIDE SEQUENCE [LARGE SCALE GENOMIC DNA]</scope>
    <source>
        <strain evidence="4 5">CFSAN028761</strain>
    </source>
</reference>
<dbReference type="InterPro" id="IPR050168">
    <property type="entry name" value="AAA_ATPase_domain"/>
</dbReference>
<feature type="domain" description="AAA+ ATPase" evidence="1">
    <location>
        <begin position="111"/>
        <end position="243"/>
    </location>
</feature>
<keyword evidence="4" id="KW-0482">Metalloprotease</keyword>
<sequence>MATADQIKSLIKAHLDGNDEKFKTVVLQIAAYEAKKNHVNLAQDLKKLIDKPRISRASIVPITQSNPMLQMSLPNQKLHDLIVSDEIYERILRILSEYKNSNKLKQYGMDNRRKILIEGPPGTGKTLTASVIASELNLPLYSVQIDKLVTKFMGETSTKLRQIFEAVENNIGVYFFDEFDAIGADRSFDNEVGEMRRILNSFLQFIEQDSSDSIIIAATNNHHLLDQALFRRFDDVLHYKTPSESEIRKIYEYKLSVFQKEFKPSDELITKSLSLSQAELIRVCEDAIKGSILNDNIITQSELLNLIKERMVIYSDKEA</sequence>
<keyword evidence="4" id="KW-0645">Protease</keyword>
<dbReference type="GO" id="GO:0005524">
    <property type="term" value="F:ATP binding"/>
    <property type="evidence" value="ECO:0007669"/>
    <property type="project" value="UniProtKB-KW"/>
</dbReference>
<dbReference type="Proteomes" id="UP000280270">
    <property type="component" value="Unassembled WGS sequence"/>
</dbReference>
<dbReference type="EC" id="3.4.24.-" evidence="4"/>
<dbReference type="Gene3D" id="3.40.50.300">
    <property type="entry name" value="P-loop containing nucleotide triphosphate hydrolases"/>
    <property type="match status" value="1"/>
</dbReference>
<dbReference type="InterPro" id="IPR003593">
    <property type="entry name" value="AAA+_ATPase"/>
</dbReference>
<organism evidence="3 7">
    <name type="scientific">Listeria monocytogenes</name>
    <dbReference type="NCBI Taxonomy" id="1639"/>
    <lineage>
        <taxon>Bacteria</taxon>
        <taxon>Bacillati</taxon>
        <taxon>Bacillota</taxon>
        <taxon>Bacilli</taxon>
        <taxon>Bacillales</taxon>
        <taxon>Listeriaceae</taxon>
        <taxon>Listeria</taxon>
    </lineage>
</organism>
<dbReference type="InterPro" id="IPR027417">
    <property type="entry name" value="P-loop_NTPase"/>
</dbReference>
<evidence type="ECO:0000313" key="2">
    <source>
        <dbReference type="EMBL" id="EAE2353149.1"/>
    </source>
</evidence>
<dbReference type="EMBL" id="AAAREG010000001">
    <property type="protein sequence ID" value="EAE2353149.1"/>
    <property type="molecule type" value="Genomic_DNA"/>
</dbReference>
<evidence type="ECO:0000313" key="7">
    <source>
        <dbReference type="Proteomes" id="UP000478682"/>
    </source>
</evidence>
<dbReference type="PANTHER" id="PTHR23077">
    <property type="entry name" value="AAA-FAMILY ATPASE"/>
    <property type="match status" value="1"/>
</dbReference>
<dbReference type="PANTHER" id="PTHR23077:SF198">
    <property type="entry name" value="ATP-DEPENDENT ZINC METALLOPROTEASE FTSH"/>
    <property type="match status" value="1"/>
</dbReference>
<dbReference type="Proteomes" id="UP000478682">
    <property type="component" value="Unassembled WGS sequence"/>
</dbReference>
<evidence type="ECO:0000313" key="4">
    <source>
        <dbReference type="EMBL" id="RKC01661.1"/>
    </source>
</evidence>
<evidence type="ECO:0000313" key="3">
    <source>
        <dbReference type="EMBL" id="EAG1892317.1"/>
    </source>
</evidence>
<proteinExistence type="predicted"/>
<dbReference type="InterPro" id="IPR003959">
    <property type="entry name" value="ATPase_AAA_core"/>
</dbReference>
<evidence type="ECO:0000259" key="1">
    <source>
        <dbReference type="SMART" id="SM00382"/>
    </source>
</evidence>
<dbReference type="GO" id="GO:0016887">
    <property type="term" value="F:ATP hydrolysis activity"/>
    <property type="evidence" value="ECO:0007669"/>
    <property type="project" value="InterPro"/>
</dbReference>
<reference evidence="6 7" key="2">
    <citation type="submission" date="2018-06" db="EMBL/GenBank/DDBJ databases">
        <authorList>
            <consortium name="PulseNet: The National Subtyping Network for Foodborne Disease Surveillance"/>
            <person name="Tarr C.L."/>
            <person name="Trees E."/>
            <person name="Katz L.S."/>
            <person name="Carleton-Romer H.A."/>
            <person name="Stroika S."/>
            <person name="Kucerova Z."/>
            <person name="Roache K.F."/>
            <person name="Sabol A.L."/>
            <person name="Besser J."/>
            <person name="Gerner-Smidt P."/>
        </authorList>
    </citation>
    <scope>NUCLEOTIDE SEQUENCE [LARGE SCALE GENOMIC DNA]</scope>
    <source>
        <strain evidence="2 6">PNUSAL000134</strain>
        <strain evidence="3 7">PNUSAL002298</strain>
    </source>
</reference>
<dbReference type="Pfam" id="PF00004">
    <property type="entry name" value="AAA"/>
    <property type="match status" value="1"/>
</dbReference>
<dbReference type="EMBL" id="QUQA01000010">
    <property type="protein sequence ID" value="RKC01661.1"/>
    <property type="molecule type" value="Genomic_DNA"/>
</dbReference>
<name>A0A823GS88_LISMN</name>
<gene>
    <name evidence="4" type="primary">ftsH_2</name>
    <name evidence="4" type="ORF">AE233_01923</name>
    <name evidence="3" type="ORF">BB997_01700</name>
    <name evidence="2" type="ORF">Y261_02160</name>
</gene>
<dbReference type="SMART" id="SM00382">
    <property type="entry name" value="AAA"/>
    <property type="match status" value="1"/>
</dbReference>
<dbReference type="RefSeq" id="WP_048666844.1">
    <property type="nucleotide sequence ID" value="NZ_CP012021.2"/>
</dbReference>
<keyword evidence="3" id="KW-0067">ATP-binding</keyword>
<dbReference type="GO" id="GO:0008237">
    <property type="term" value="F:metallopeptidase activity"/>
    <property type="evidence" value="ECO:0007669"/>
    <property type="project" value="UniProtKB-KW"/>
</dbReference>
<accession>A0A823GS88</accession>
<comment type="caution">
    <text evidence="3">The sequence shown here is derived from an EMBL/GenBank/DDBJ whole genome shotgun (WGS) entry which is preliminary data.</text>
</comment>
<dbReference type="Proteomes" id="UP000336166">
    <property type="component" value="Unassembled WGS sequence"/>
</dbReference>
<evidence type="ECO:0000313" key="6">
    <source>
        <dbReference type="Proteomes" id="UP000336166"/>
    </source>
</evidence>
<dbReference type="CDD" id="cd19481">
    <property type="entry name" value="RecA-like_protease"/>
    <property type="match status" value="1"/>
</dbReference>
<dbReference type="SUPFAM" id="SSF52540">
    <property type="entry name" value="P-loop containing nucleoside triphosphate hydrolases"/>
    <property type="match status" value="1"/>
</dbReference>
<dbReference type="EMBL" id="AABATR010000001">
    <property type="protein sequence ID" value="EAG1892317.1"/>
    <property type="molecule type" value="Genomic_DNA"/>
</dbReference>
<dbReference type="AlphaFoldDB" id="A0A823GS88"/>
<keyword evidence="4" id="KW-0378">Hydrolase</keyword>
<keyword evidence="3" id="KW-0547">Nucleotide-binding</keyword>